<organism evidence="3 4">
    <name type="scientific">Leucobacter ruminantium</name>
    <dbReference type="NCBI Taxonomy" id="1289170"/>
    <lineage>
        <taxon>Bacteria</taxon>
        <taxon>Bacillati</taxon>
        <taxon>Actinomycetota</taxon>
        <taxon>Actinomycetes</taxon>
        <taxon>Micrococcales</taxon>
        <taxon>Microbacteriaceae</taxon>
        <taxon>Leucobacter</taxon>
    </lineage>
</organism>
<dbReference type="PROSITE" id="PS51746">
    <property type="entry name" value="PPM_2"/>
    <property type="match status" value="1"/>
</dbReference>
<protein>
    <submittedName>
        <fullName evidence="3">Serine/threonine-protein phosphatase</fullName>
    </submittedName>
</protein>
<evidence type="ECO:0000259" key="2">
    <source>
        <dbReference type="PROSITE" id="PS51746"/>
    </source>
</evidence>
<feature type="region of interest" description="Disordered" evidence="1">
    <location>
        <begin position="243"/>
        <end position="271"/>
    </location>
</feature>
<dbReference type="InterPro" id="IPR015655">
    <property type="entry name" value="PP2C"/>
</dbReference>
<dbReference type="PANTHER" id="PTHR47992">
    <property type="entry name" value="PROTEIN PHOSPHATASE"/>
    <property type="match status" value="1"/>
</dbReference>
<keyword evidence="4" id="KW-1185">Reference proteome</keyword>
<dbReference type="AlphaFoldDB" id="A0A939LZ47"/>
<feature type="compositionally biased region" description="Acidic residues" evidence="1">
    <location>
        <begin position="250"/>
        <end position="261"/>
    </location>
</feature>
<feature type="domain" description="PPM-type phosphatase" evidence="2">
    <location>
        <begin position="5"/>
        <end position="235"/>
    </location>
</feature>
<evidence type="ECO:0000313" key="3">
    <source>
        <dbReference type="EMBL" id="MBO1805773.1"/>
    </source>
</evidence>
<reference evidence="3" key="1">
    <citation type="submission" date="2021-03" db="EMBL/GenBank/DDBJ databases">
        <title>Leucobacter chromiisoli sp. nov., isolated from chromium-containing soil of chemical plant.</title>
        <authorList>
            <person name="Xu Z."/>
        </authorList>
    </citation>
    <scope>NUCLEOTIDE SEQUENCE</scope>
    <source>
        <strain evidence="3">A2</strain>
    </source>
</reference>
<dbReference type="GO" id="GO:0004722">
    <property type="term" value="F:protein serine/threonine phosphatase activity"/>
    <property type="evidence" value="ECO:0007669"/>
    <property type="project" value="InterPro"/>
</dbReference>
<comment type="caution">
    <text evidence="3">The sequence shown here is derived from an EMBL/GenBank/DDBJ whole genome shotgun (WGS) entry which is preliminary data.</text>
</comment>
<dbReference type="SMART" id="SM00331">
    <property type="entry name" value="PP2C_SIG"/>
    <property type="match status" value="1"/>
</dbReference>
<gene>
    <name evidence="3" type="ORF">J4H91_10655</name>
</gene>
<dbReference type="Gene3D" id="3.60.40.10">
    <property type="entry name" value="PPM-type phosphatase domain"/>
    <property type="match status" value="1"/>
</dbReference>
<dbReference type="InterPro" id="IPR036457">
    <property type="entry name" value="PPM-type-like_dom_sf"/>
</dbReference>
<name>A0A939LZ47_9MICO</name>
<dbReference type="SUPFAM" id="SSF81606">
    <property type="entry name" value="PP2C-like"/>
    <property type="match status" value="1"/>
</dbReference>
<evidence type="ECO:0000256" key="1">
    <source>
        <dbReference type="SAM" id="MobiDB-lite"/>
    </source>
</evidence>
<dbReference type="InterPro" id="IPR001932">
    <property type="entry name" value="PPM-type_phosphatase-like_dom"/>
</dbReference>
<dbReference type="CDD" id="cd00143">
    <property type="entry name" value="PP2Cc"/>
    <property type="match status" value="1"/>
</dbReference>
<dbReference type="SMART" id="SM00332">
    <property type="entry name" value="PP2Cc"/>
    <property type="match status" value="1"/>
</dbReference>
<accession>A0A939LZ47</accession>
<dbReference type="EMBL" id="JAGDYL010000018">
    <property type="protein sequence ID" value="MBO1805773.1"/>
    <property type="molecule type" value="Genomic_DNA"/>
</dbReference>
<evidence type="ECO:0000313" key="4">
    <source>
        <dbReference type="Proteomes" id="UP000664398"/>
    </source>
</evidence>
<sequence>MPTPPVIEATARTHVGMRRQVNEDSAIAEHPVYVVADGMGGHEAGDRASAAAIGAFAELAALGRSLGVADVDAAITAARGAVDTVAFGTERGAGCTLTGVVLIEHEAAPHWYVLNIGDSRVYQLTGTALSQLTDDHSLQAELAAAGRAEAAETPRNVITRALGSEDSRHDGWLIPVRTGTRLLVCSDGLTTELADEELRAVLTVGGRSEAVADELVRRACEAGGRDNITVIVVDTVSAGSAGTGPFDVVEQTDDEGEDTQETIEVTRPVRG</sequence>
<dbReference type="Proteomes" id="UP000664398">
    <property type="component" value="Unassembled WGS sequence"/>
</dbReference>
<dbReference type="Pfam" id="PF13672">
    <property type="entry name" value="PP2C_2"/>
    <property type="match status" value="1"/>
</dbReference>
<proteinExistence type="predicted"/>